<name>A0A1G9QND7_9PROT</name>
<dbReference type="InterPro" id="IPR001509">
    <property type="entry name" value="Epimerase_deHydtase"/>
</dbReference>
<evidence type="ECO:0000256" key="1">
    <source>
        <dbReference type="ARBA" id="ARBA00023027"/>
    </source>
</evidence>
<protein>
    <submittedName>
        <fullName evidence="3">UDP-glucuronate 4-epimerase</fullName>
    </submittedName>
</protein>
<gene>
    <name evidence="3" type="ORF">SAMN04488568_10594</name>
</gene>
<dbReference type="Gene3D" id="3.90.25.10">
    <property type="entry name" value="UDP-galactose 4-epimerase, domain 1"/>
    <property type="match status" value="1"/>
</dbReference>
<evidence type="ECO:0000313" key="4">
    <source>
        <dbReference type="Proteomes" id="UP000199759"/>
    </source>
</evidence>
<dbReference type="PRINTS" id="PR01713">
    <property type="entry name" value="NUCEPIMERASE"/>
</dbReference>
<proteinExistence type="predicted"/>
<sequence>MTVLVTGAAGFVGFHAINALLDRGETVVGIDNLNAYYDPALKQARLDHLKDRPGFTFEKMELADNEAVLALVDRVRPDRILHLGAQAGVRYSIDQPFAYANSNLHGHLSVLEAARHLGDDLKHLVYASSSSVYGERSAVPFREDDVTMQPASLYAATKLADELMSSAYASLYGIAATGLRFFTVYGPWGRPDMAYWLFSDAMFEGRPIKVFNNGEMERDFTYIDDIIAPLLRVLDDSPARGHHDVFNIGGASPVKLMDMISTLENALGMTAEKIMLPMQAGDVTRTYADASKLERVYGYKPGVRLEEGLGRFAEWYREWRQREA</sequence>
<dbReference type="Pfam" id="PF01370">
    <property type="entry name" value="Epimerase"/>
    <property type="match status" value="1"/>
</dbReference>
<dbReference type="InterPro" id="IPR036291">
    <property type="entry name" value="NAD(P)-bd_dom_sf"/>
</dbReference>
<dbReference type="PANTHER" id="PTHR43574">
    <property type="entry name" value="EPIMERASE-RELATED"/>
    <property type="match status" value="1"/>
</dbReference>
<dbReference type="SUPFAM" id="SSF51735">
    <property type="entry name" value="NAD(P)-binding Rossmann-fold domains"/>
    <property type="match status" value="1"/>
</dbReference>
<dbReference type="EMBL" id="FNHG01000005">
    <property type="protein sequence ID" value="SDM12483.1"/>
    <property type="molecule type" value="Genomic_DNA"/>
</dbReference>
<feature type="domain" description="NAD-dependent epimerase/dehydratase" evidence="2">
    <location>
        <begin position="3"/>
        <end position="249"/>
    </location>
</feature>
<dbReference type="RefSeq" id="WP_091768453.1">
    <property type="nucleotide sequence ID" value="NZ_FNHG01000005.1"/>
</dbReference>
<organism evidence="3 4">
    <name type="scientific">Maricaulis salignorans</name>
    <dbReference type="NCBI Taxonomy" id="144026"/>
    <lineage>
        <taxon>Bacteria</taxon>
        <taxon>Pseudomonadati</taxon>
        <taxon>Pseudomonadota</taxon>
        <taxon>Alphaproteobacteria</taxon>
        <taxon>Maricaulales</taxon>
        <taxon>Maricaulaceae</taxon>
        <taxon>Maricaulis</taxon>
    </lineage>
</organism>
<evidence type="ECO:0000259" key="2">
    <source>
        <dbReference type="Pfam" id="PF01370"/>
    </source>
</evidence>
<dbReference type="AlphaFoldDB" id="A0A1G9QND7"/>
<evidence type="ECO:0000313" key="3">
    <source>
        <dbReference type="EMBL" id="SDM12483.1"/>
    </source>
</evidence>
<dbReference type="STRING" id="144026.SAMN04488568_10594"/>
<dbReference type="Gene3D" id="3.40.50.720">
    <property type="entry name" value="NAD(P)-binding Rossmann-like Domain"/>
    <property type="match status" value="1"/>
</dbReference>
<accession>A0A1G9QND7</accession>
<reference evidence="3 4" key="1">
    <citation type="submission" date="2016-10" db="EMBL/GenBank/DDBJ databases">
        <authorList>
            <person name="de Groot N.N."/>
        </authorList>
    </citation>
    <scope>NUCLEOTIDE SEQUENCE [LARGE SCALE GENOMIC DNA]</scope>
    <source>
        <strain evidence="3 4">DSM 16077</strain>
    </source>
</reference>
<keyword evidence="4" id="KW-1185">Reference proteome</keyword>
<keyword evidence="1" id="KW-0520">NAD</keyword>
<dbReference type="Proteomes" id="UP000199759">
    <property type="component" value="Unassembled WGS sequence"/>
</dbReference>
<dbReference type="OrthoDB" id="9801785at2"/>